<comment type="caution">
    <text evidence="1">The sequence shown here is derived from an EMBL/GenBank/DDBJ whole genome shotgun (WGS) entry which is preliminary data.</text>
</comment>
<evidence type="ECO:0000313" key="2">
    <source>
        <dbReference type="Proteomes" id="UP000593577"/>
    </source>
</evidence>
<dbReference type="EMBL" id="JABFAA010000002">
    <property type="protein sequence ID" value="MBA0676498.1"/>
    <property type="molecule type" value="Genomic_DNA"/>
</dbReference>
<proteinExistence type="predicted"/>
<accession>A0A7J8WN69</accession>
<protein>
    <submittedName>
        <fullName evidence="1">Uncharacterized protein</fullName>
    </submittedName>
</protein>
<dbReference type="Proteomes" id="UP000593577">
    <property type="component" value="Unassembled WGS sequence"/>
</dbReference>
<gene>
    <name evidence="1" type="ORF">Goari_017973</name>
</gene>
<dbReference type="Pfam" id="PF14223">
    <property type="entry name" value="Retrotran_gag_2"/>
    <property type="match status" value="1"/>
</dbReference>
<dbReference type="PANTHER" id="PTHR47481:SF30">
    <property type="entry name" value="CCHC-TYPE DOMAIN-CONTAINING PROTEIN"/>
    <property type="match status" value="1"/>
</dbReference>
<reference evidence="1 2" key="1">
    <citation type="journal article" date="2019" name="Genome Biol. Evol.">
        <title>Insights into the evolution of the New World diploid cottons (Gossypium, subgenus Houzingenia) based on genome sequencing.</title>
        <authorList>
            <person name="Grover C.E."/>
            <person name="Arick M.A. 2nd"/>
            <person name="Thrash A."/>
            <person name="Conover J.L."/>
            <person name="Sanders W.S."/>
            <person name="Peterson D.G."/>
            <person name="Frelichowski J.E."/>
            <person name="Scheffler J.A."/>
            <person name="Scheffler B.E."/>
            <person name="Wendel J.F."/>
        </authorList>
    </citation>
    <scope>NUCLEOTIDE SEQUENCE [LARGE SCALE GENOMIC DNA]</scope>
    <source>
        <strain evidence="1">185</strain>
        <tissue evidence="1">Leaf</tissue>
    </source>
</reference>
<dbReference type="PANTHER" id="PTHR47481">
    <property type="match status" value="1"/>
</dbReference>
<organism evidence="1 2">
    <name type="scientific">Gossypium aridum</name>
    <name type="common">American cotton</name>
    <name type="synonym">Erioxylum aridum</name>
    <dbReference type="NCBI Taxonomy" id="34290"/>
    <lineage>
        <taxon>Eukaryota</taxon>
        <taxon>Viridiplantae</taxon>
        <taxon>Streptophyta</taxon>
        <taxon>Embryophyta</taxon>
        <taxon>Tracheophyta</taxon>
        <taxon>Spermatophyta</taxon>
        <taxon>Magnoliopsida</taxon>
        <taxon>eudicotyledons</taxon>
        <taxon>Gunneridae</taxon>
        <taxon>Pentapetalae</taxon>
        <taxon>rosids</taxon>
        <taxon>malvids</taxon>
        <taxon>Malvales</taxon>
        <taxon>Malvaceae</taxon>
        <taxon>Malvoideae</taxon>
        <taxon>Gossypium</taxon>
    </lineage>
</organism>
<keyword evidence="2" id="KW-1185">Reference proteome</keyword>
<name>A0A7J8WN69_GOSAI</name>
<dbReference type="AlphaFoldDB" id="A0A7J8WN69"/>
<evidence type="ECO:0000313" key="1">
    <source>
        <dbReference type="EMBL" id="MBA0676498.1"/>
    </source>
</evidence>
<sequence length="128" mass="14286">MLSPPSSPPASIMNPDRFSSLFGSDVTNNPDNLEQLYSCKTTSKLMYYRQDLHSQKKGDLLMKDFLMQIKMFYDHLASCGEVISKPEYVTAILNGIPSEYELILTIISASTVPYNVQNVSTVLLNAEA</sequence>